<feature type="region of interest" description="Disordered" evidence="1">
    <location>
        <begin position="1"/>
        <end position="91"/>
    </location>
</feature>
<dbReference type="AlphaFoldDB" id="A0AAV7SRY0"/>
<protein>
    <submittedName>
        <fullName evidence="2">Uncharacterized protein</fullName>
    </submittedName>
</protein>
<reference evidence="2" key="1">
    <citation type="journal article" date="2022" name="bioRxiv">
        <title>Sequencing and chromosome-scale assembly of the giantPleurodeles waltlgenome.</title>
        <authorList>
            <person name="Brown T."/>
            <person name="Elewa A."/>
            <person name="Iarovenko S."/>
            <person name="Subramanian E."/>
            <person name="Araus A.J."/>
            <person name="Petzold A."/>
            <person name="Susuki M."/>
            <person name="Suzuki K.-i.T."/>
            <person name="Hayashi T."/>
            <person name="Toyoda A."/>
            <person name="Oliveira C."/>
            <person name="Osipova E."/>
            <person name="Leigh N.D."/>
            <person name="Simon A."/>
            <person name="Yun M.H."/>
        </authorList>
    </citation>
    <scope>NUCLEOTIDE SEQUENCE</scope>
    <source>
        <strain evidence="2">20211129_DDA</strain>
        <tissue evidence="2">Liver</tissue>
    </source>
</reference>
<proteinExistence type="predicted"/>
<comment type="caution">
    <text evidence="2">The sequence shown here is derived from an EMBL/GenBank/DDBJ whole genome shotgun (WGS) entry which is preliminary data.</text>
</comment>
<accession>A0AAV7SRY0</accession>
<keyword evidence="3" id="KW-1185">Reference proteome</keyword>
<evidence type="ECO:0000313" key="2">
    <source>
        <dbReference type="EMBL" id="KAJ1166915.1"/>
    </source>
</evidence>
<evidence type="ECO:0000313" key="3">
    <source>
        <dbReference type="Proteomes" id="UP001066276"/>
    </source>
</evidence>
<organism evidence="2 3">
    <name type="scientific">Pleurodeles waltl</name>
    <name type="common">Iberian ribbed newt</name>
    <dbReference type="NCBI Taxonomy" id="8319"/>
    <lineage>
        <taxon>Eukaryota</taxon>
        <taxon>Metazoa</taxon>
        <taxon>Chordata</taxon>
        <taxon>Craniata</taxon>
        <taxon>Vertebrata</taxon>
        <taxon>Euteleostomi</taxon>
        <taxon>Amphibia</taxon>
        <taxon>Batrachia</taxon>
        <taxon>Caudata</taxon>
        <taxon>Salamandroidea</taxon>
        <taxon>Salamandridae</taxon>
        <taxon>Pleurodelinae</taxon>
        <taxon>Pleurodeles</taxon>
    </lineage>
</organism>
<name>A0AAV7SRY0_PLEWA</name>
<dbReference type="Proteomes" id="UP001066276">
    <property type="component" value="Chromosome 4_2"/>
</dbReference>
<gene>
    <name evidence="2" type="ORF">NDU88_007311</name>
</gene>
<dbReference type="EMBL" id="JANPWB010000008">
    <property type="protein sequence ID" value="KAJ1166915.1"/>
    <property type="molecule type" value="Genomic_DNA"/>
</dbReference>
<evidence type="ECO:0000256" key="1">
    <source>
        <dbReference type="SAM" id="MobiDB-lite"/>
    </source>
</evidence>
<sequence>MSPGPSPLAHCSHGLHSSPPGPTRLQFQFGPPGAAPRRSDHRQPRGQATVPARRIPDYTAAHQTPRRGAPNPGARGGMVPPRQPQHRGPARPDILKAHVRGNLSAHLVSRACIPACSTPGAGRAALLGPQT</sequence>